<evidence type="ECO:0000313" key="2">
    <source>
        <dbReference type="EMBL" id="EFJ00868.1"/>
    </source>
</evidence>
<dbReference type="HOGENOM" id="CLU_504482_0_0_1"/>
<sequence length="599" mass="67715">MPVSQFLQNTTLKAIICEHCGSGVSSTVLDAPIEAVRSCELPTECEAAELQSGCAADEQGIAAFDVAIARARAIVDDLRKQRRFLRKSWGRKRALLASIRRLPTEILAQIISLAIMRTFRRHRDSTVIIRHPVLQVCQRWRNLAIQMPELWTDFVAYPHCTYGGWTNDISNCLSRSKDLPLHLEFCYGHSPWHSYSPPHVRRRSSYSCDTMQKRAKNGNLVQMLIDASPRWRSLCIMDTFMPNELFLATPHLPLLQSLVLSYDPGELANADTQAPIPLFSDAPSLTRVTLRLRSSFFTQLQLPWARLTQLGLKLWGCIPSQTTMLDVLNQCKALTALHFAISSLQPDHDERLLIELPHLQSLELTDMGFLLLRFLKAPRLRKIVHFGPNERATAYGSAEEYFQDATLLVAFATLNGAVDVPLESLSLVISYWGSGESDYGNLWIDGLRPYPGIRYLCVSDSLHFRDPEALRALLVALTRTPDLLPHLERLSLPTFIVGNQQDYGDEVETEFASEELMEFIASRGAALKELEVKDVESDGLFEWGERYSVDLHTREFRLSHANEEDAASSDEEYDRGVKASVHPLRYSSRVRRAAKTHQG</sequence>
<dbReference type="AlphaFoldDB" id="D8PVI9"/>
<feature type="compositionally biased region" description="Acidic residues" evidence="1">
    <location>
        <begin position="564"/>
        <end position="573"/>
    </location>
</feature>
<dbReference type="OMA" id="WISPETI"/>
<protein>
    <submittedName>
        <fullName evidence="2">Uncharacterized protein</fullName>
    </submittedName>
</protein>
<proteinExistence type="predicted"/>
<dbReference type="EMBL" id="GL377303">
    <property type="protein sequence ID" value="EFJ00868.1"/>
    <property type="molecule type" value="Genomic_DNA"/>
</dbReference>
<name>D8PVI9_SCHCM</name>
<gene>
    <name evidence="2" type="ORF">SCHCODRAFT_232281</name>
</gene>
<organism evidence="3">
    <name type="scientific">Schizophyllum commune (strain H4-8 / FGSC 9210)</name>
    <name type="common">Split gill fungus</name>
    <dbReference type="NCBI Taxonomy" id="578458"/>
    <lineage>
        <taxon>Eukaryota</taxon>
        <taxon>Fungi</taxon>
        <taxon>Dikarya</taxon>
        <taxon>Basidiomycota</taxon>
        <taxon>Agaricomycotina</taxon>
        <taxon>Agaricomycetes</taxon>
        <taxon>Agaricomycetidae</taxon>
        <taxon>Agaricales</taxon>
        <taxon>Schizophyllaceae</taxon>
        <taxon>Schizophyllum</taxon>
    </lineage>
</organism>
<dbReference type="Gene3D" id="1.20.1280.50">
    <property type="match status" value="1"/>
</dbReference>
<dbReference type="Gene3D" id="3.80.10.10">
    <property type="entry name" value="Ribonuclease Inhibitor"/>
    <property type="match status" value="1"/>
</dbReference>
<dbReference type="VEuPathDB" id="FungiDB:SCHCODRAFT_02607645"/>
<accession>D8PVI9</accession>
<dbReference type="Proteomes" id="UP000007431">
    <property type="component" value="Unassembled WGS sequence"/>
</dbReference>
<feature type="region of interest" description="Disordered" evidence="1">
    <location>
        <begin position="561"/>
        <end position="599"/>
    </location>
</feature>
<dbReference type="SUPFAM" id="SSF52047">
    <property type="entry name" value="RNI-like"/>
    <property type="match status" value="1"/>
</dbReference>
<evidence type="ECO:0000256" key="1">
    <source>
        <dbReference type="SAM" id="MobiDB-lite"/>
    </source>
</evidence>
<keyword evidence="3" id="KW-1185">Reference proteome</keyword>
<dbReference type="InParanoid" id="D8PVI9"/>
<dbReference type="InterPro" id="IPR032675">
    <property type="entry name" value="LRR_dom_sf"/>
</dbReference>
<feature type="compositionally biased region" description="Basic residues" evidence="1">
    <location>
        <begin position="588"/>
        <end position="599"/>
    </location>
</feature>
<reference evidence="2 3" key="1">
    <citation type="journal article" date="2010" name="Nat. Biotechnol.">
        <title>Genome sequence of the model mushroom Schizophyllum commune.</title>
        <authorList>
            <person name="Ohm R.A."/>
            <person name="de Jong J.F."/>
            <person name="Lugones L.G."/>
            <person name="Aerts A."/>
            <person name="Kothe E."/>
            <person name="Stajich J.E."/>
            <person name="de Vries R.P."/>
            <person name="Record E."/>
            <person name="Levasseur A."/>
            <person name="Baker S.E."/>
            <person name="Bartholomew K.A."/>
            <person name="Coutinho P.M."/>
            <person name="Erdmann S."/>
            <person name="Fowler T.J."/>
            <person name="Gathman A.C."/>
            <person name="Lombard V."/>
            <person name="Henrissat B."/>
            <person name="Knabe N."/>
            <person name="Kuees U."/>
            <person name="Lilly W.W."/>
            <person name="Lindquist E."/>
            <person name="Lucas S."/>
            <person name="Magnuson J.K."/>
            <person name="Piumi F."/>
            <person name="Raudaskoski M."/>
            <person name="Salamov A."/>
            <person name="Schmutz J."/>
            <person name="Schwarze F.W.M.R."/>
            <person name="vanKuyk P.A."/>
            <person name="Horton J.S."/>
            <person name="Grigoriev I.V."/>
            <person name="Woesten H.A.B."/>
        </authorList>
    </citation>
    <scope>NUCLEOTIDE SEQUENCE [LARGE SCALE GENOMIC DNA]</scope>
    <source>
        <strain evidence="3">H4-8 / FGSC 9210</strain>
    </source>
</reference>
<evidence type="ECO:0000313" key="3">
    <source>
        <dbReference type="Proteomes" id="UP000007431"/>
    </source>
</evidence>
<dbReference type="eggNOG" id="ENOG502RC5K">
    <property type="taxonomic scope" value="Eukaryota"/>
</dbReference>